<sequence length="177" mass="19126">MCAMYAMYIRTWVANGRGRATFLCSVVAMPRHFVITARSLLSPAFISLFSTNPPRAALTGSLPPCPQPATPTSPTPPRTAKPQSPPTHPRITGLFFTHPLPRLCFRAASPSYFLSLSVALRLQTRSSCVAAQADPPPPPPPPPPPHLSLFLHLSSPLSPTSRHTTPQHSIVASHCRI</sequence>
<evidence type="ECO:0000313" key="3">
    <source>
        <dbReference type="Proteomes" id="UP000799640"/>
    </source>
</evidence>
<name>A0A6G1HZ63_9PEZI</name>
<feature type="region of interest" description="Disordered" evidence="1">
    <location>
        <begin position="59"/>
        <end position="90"/>
    </location>
</feature>
<accession>A0A6G1HZ63</accession>
<feature type="compositionally biased region" description="Pro residues" evidence="1">
    <location>
        <begin position="63"/>
        <end position="88"/>
    </location>
</feature>
<reference evidence="2" key="1">
    <citation type="journal article" date="2020" name="Stud. Mycol.">
        <title>101 Dothideomycetes genomes: a test case for predicting lifestyles and emergence of pathogens.</title>
        <authorList>
            <person name="Haridas S."/>
            <person name="Albert R."/>
            <person name="Binder M."/>
            <person name="Bloem J."/>
            <person name="Labutti K."/>
            <person name="Salamov A."/>
            <person name="Andreopoulos B."/>
            <person name="Baker S."/>
            <person name="Barry K."/>
            <person name="Bills G."/>
            <person name="Bluhm B."/>
            <person name="Cannon C."/>
            <person name="Castanera R."/>
            <person name="Culley D."/>
            <person name="Daum C."/>
            <person name="Ezra D."/>
            <person name="Gonzalez J."/>
            <person name="Henrissat B."/>
            <person name="Kuo A."/>
            <person name="Liang C."/>
            <person name="Lipzen A."/>
            <person name="Lutzoni F."/>
            <person name="Magnuson J."/>
            <person name="Mondo S."/>
            <person name="Nolan M."/>
            <person name="Ohm R."/>
            <person name="Pangilinan J."/>
            <person name="Park H.-J."/>
            <person name="Ramirez L."/>
            <person name="Alfaro M."/>
            <person name="Sun H."/>
            <person name="Tritt A."/>
            <person name="Yoshinaga Y."/>
            <person name="Zwiers L.-H."/>
            <person name="Turgeon B."/>
            <person name="Goodwin S."/>
            <person name="Spatafora J."/>
            <person name="Crous P."/>
            <person name="Grigoriev I."/>
        </authorList>
    </citation>
    <scope>NUCLEOTIDE SEQUENCE</scope>
    <source>
        <strain evidence="2">CBS 262.69</strain>
    </source>
</reference>
<evidence type="ECO:0000256" key="1">
    <source>
        <dbReference type="SAM" id="MobiDB-lite"/>
    </source>
</evidence>
<proteinExistence type="predicted"/>
<evidence type="ECO:0000313" key="2">
    <source>
        <dbReference type="EMBL" id="KAF2401109.1"/>
    </source>
</evidence>
<protein>
    <submittedName>
        <fullName evidence="2">Uncharacterized protein</fullName>
    </submittedName>
</protein>
<keyword evidence="3" id="KW-1185">Reference proteome</keyword>
<dbReference type="Proteomes" id="UP000799640">
    <property type="component" value="Unassembled WGS sequence"/>
</dbReference>
<organism evidence="2 3">
    <name type="scientific">Trichodelitschia bisporula</name>
    <dbReference type="NCBI Taxonomy" id="703511"/>
    <lineage>
        <taxon>Eukaryota</taxon>
        <taxon>Fungi</taxon>
        <taxon>Dikarya</taxon>
        <taxon>Ascomycota</taxon>
        <taxon>Pezizomycotina</taxon>
        <taxon>Dothideomycetes</taxon>
        <taxon>Dothideomycetes incertae sedis</taxon>
        <taxon>Phaeotrichales</taxon>
        <taxon>Phaeotrichaceae</taxon>
        <taxon>Trichodelitschia</taxon>
    </lineage>
</organism>
<dbReference type="AlphaFoldDB" id="A0A6G1HZ63"/>
<gene>
    <name evidence="2" type="ORF">EJ06DRAFT_377098</name>
</gene>
<dbReference type="EMBL" id="ML996693">
    <property type="protein sequence ID" value="KAF2401109.1"/>
    <property type="molecule type" value="Genomic_DNA"/>
</dbReference>